<proteinExistence type="predicted"/>
<keyword evidence="3" id="KW-0540">Nuclease</keyword>
<sequence length="410" mass="44531">MRIVHAADIHLDSPMRGLSRFAGDDLARRLRRSSRDALENLVRLVVDERAQALVLAGDIYDGDWPDYATGKFFADQMDFLHQHGIRVFMVAGNHDAESVVTKAVRLPKNVDVLSTDQVETVIDGSLGLAVHGQGYAVRAVRENLALSYPDRTPGLVNIGVLHTAVTGAEGHEPYAPCTPSDLEKARYEYFALGHVHKHRVVNGGQWVAAFSGNLQGRHVKETGPKGALVVDLEVDAPASVRFVPLDVARWADIRVDASDRRTFDDVLDSVEEHLGDARAGIGERPLVARVTVEGTTAAAGALSDRDRLSAEVSGLAERRGVTLEKAVSRAVFPRAAGRVDEQLIEAIKRRGGELAVDVDALLDLVKPLDREFGRVLRAKDSLDLRDEDFLRGLTESAINGLVAKLSSGEA</sequence>
<keyword evidence="4" id="KW-1185">Reference proteome</keyword>
<dbReference type="EMBL" id="JANYMP010000004">
    <property type="protein sequence ID" value="MCS7477365.1"/>
    <property type="molecule type" value="Genomic_DNA"/>
</dbReference>
<protein>
    <submittedName>
        <fullName evidence="3">DNA repair exonuclease</fullName>
    </submittedName>
</protein>
<evidence type="ECO:0000256" key="1">
    <source>
        <dbReference type="ARBA" id="ARBA00022801"/>
    </source>
</evidence>
<dbReference type="PANTHER" id="PTHR30337:SF7">
    <property type="entry name" value="PHOSPHOESTERASE"/>
    <property type="match status" value="1"/>
</dbReference>
<dbReference type="CDD" id="cd00840">
    <property type="entry name" value="MPP_Mre11_N"/>
    <property type="match status" value="1"/>
</dbReference>
<evidence type="ECO:0000313" key="4">
    <source>
        <dbReference type="Proteomes" id="UP001141259"/>
    </source>
</evidence>
<dbReference type="GO" id="GO:0004527">
    <property type="term" value="F:exonuclease activity"/>
    <property type="evidence" value="ECO:0007669"/>
    <property type="project" value="UniProtKB-KW"/>
</dbReference>
<evidence type="ECO:0000259" key="2">
    <source>
        <dbReference type="Pfam" id="PF00149"/>
    </source>
</evidence>
<dbReference type="InterPro" id="IPR050535">
    <property type="entry name" value="DNA_Repair-Maintenance_Comp"/>
</dbReference>
<dbReference type="Gene3D" id="3.60.21.10">
    <property type="match status" value="1"/>
</dbReference>
<comment type="caution">
    <text evidence="3">The sequence shown here is derived from an EMBL/GenBank/DDBJ whole genome shotgun (WGS) entry which is preliminary data.</text>
</comment>
<feature type="domain" description="Calcineurin-like phosphoesterase" evidence="2">
    <location>
        <begin position="1"/>
        <end position="197"/>
    </location>
</feature>
<dbReference type="InterPro" id="IPR029052">
    <property type="entry name" value="Metallo-depent_PP-like"/>
</dbReference>
<organism evidence="3 4">
    <name type="scientific">Umezawaea endophytica</name>
    <dbReference type="NCBI Taxonomy" id="1654476"/>
    <lineage>
        <taxon>Bacteria</taxon>
        <taxon>Bacillati</taxon>
        <taxon>Actinomycetota</taxon>
        <taxon>Actinomycetes</taxon>
        <taxon>Pseudonocardiales</taxon>
        <taxon>Pseudonocardiaceae</taxon>
        <taxon>Umezawaea</taxon>
    </lineage>
</organism>
<accession>A0A9X2VIK0</accession>
<gene>
    <name evidence="3" type="ORF">NZH93_10925</name>
</gene>
<dbReference type="AlphaFoldDB" id="A0A9X2VIK0"/>
<dbReference type="InterPro" id="IPR041796">
    <property type="entry name" value="Mre11_N"/>
</dbReference>
<dbReference type="Pfam" id="PF00149">
    <property type="entry name" value="Metallophos"/>
    <property type="match status" value="1"/>
</dbReference>
<evidence type="ECO:0000313" key="3">
    <source>
        <dbReference type="EMBL" id="MCS7477365.1"/>
    </source>
</evidence>
<keyword evidence="3" id="KW-0269">Exonuclease</keyword>
<dbReference type="Proteomes" id="UP001141259">
    <property type="component" value="Unassembled WGS sequence"/>
</dbReference>
<keyword evidence="1" id="KW-0378">Hydrolase</keyword>
<dbReference type="RefSeq" id="WP_259622871.1">
    <property type="nucleotide sequence ID" value="NZ_JANYMP010000004.1"/>
</dbReference>
<reference evidence="3" key="1">
    <citation type="submission" date="2022-08" db="EMBL/GenBank/DDBJ databases">
        <authorList>
            <person name="Tistechok S."/>
            <person name="Samborskyy M."/>
            <person name="Roman I."/>
        </authorList>
    </citation>
    <scope>NUCLEOTIDE SEQUENCE</scope>
    <source>
        <strain evidence="3">DSM 103496</strain>
    </source>
</reference>
<dbReference type="InterPro" id="IPR004843">
    <property type="entry name" value="Calcineurin-like_PHP"/>
</dbReference>
<dbReference type="SUPFAM" id="SSF56300">
    <property type="entry name" value="Metallo-dependent phosphatases"/>
    <property type="match status" value="1"/>
</dbReference>
<dbReference type="PANTHER" id="PTHR30337">
    <property type="entry name" value="COMPONENT OF ATP-DEPENDENT DSDNA EXONUCLEASE"/>
    <property type="match status" value="1"/>
</dbReference>
<name>A0A9X2VIK0_9PSEU</name>